<keyword evidence="8" id="KW-1015">Disulfide bond</keyword>
<feature type="domain" description="Peptidase M43 pregnancy-associated plasma-A" evidence="10">
    <location>
        <begin position="200"/>
        <end position="279"/>
    </location>
</feature>
<proteinExistence type="inferred from homology"/>
<evidence type="ECO:0000256" key="6">
    <source>
        <dbReference type="ARBA" id="ARBA00022833"/>
    </source>
</evidence>
<keyword evidence="12" id="KW-1185">Reference proteome</keyword>
<dbReference type="GO" id="GO:0006508">
    <property type="term" value="P:proteolysis"/>
    <property type="evidence" value="ECO:0007669"/>
    <property type="project" value="UniProtKB-KW"/>
</dbReference>
<dbReference type="InterPro" id="IPR008754">
    <property type="entry name" value="Peptidase_M43"/>
</dbReference>
<gene>
    <name evidence="11" type="ORF">PV10_04108</name>
</gene>
<dbReference type="GeneID" id="27321953"/>
<accession>A0A0D1ZG73</accession>
<keyword evidence="7" id="KW-0482">Metalloprotease</keyword>
<evidence type="ECO:0000256" key="4">
    <source>
        <dbReference type="ARBA" id="ARBA00022729"/>
    </source>
</evidence>
<dbReference type="InterPro" id="IPR024079">
    <property type="entry name" value="MetalloPept_cat_dom_sf"/>
</dbReference>
<keyword evidence="5" id="KW-0378">Hydrolase</keyword>
<evidence type="ECO:0000256" key="7">
    <source>
        <dbReference type="ARBA" id="ARBA00023049"/>
    </source>
</evidence>
<dbReference type="OMA" id="ECYERFT"/>
<evidence type="ECO:0000256" key="9">
    <source>
        <dbReference type="SAM" id="SignalP"/>
    </source>
</evidence>
<dbReference type="OrthoDB" id="536211at2759"/>
<dbReference type="GO" id="GO:0046872">
    <property type="term" value="F:metal ion binding"/>
    <property type="evidence" value="ECO:0007669"/>
    <property type="project" value="UniProtKB-KW"/>
</dbReference>
<dbReference type="AlphaFoldDB" id="A0A0D1ZG73"/>
<dbReference type="RefSeq" id="XP_016224418.1">
    <property type="nucleotide sequence ID" value="XM_016368630.1"/>
</dbReference>
<protein>
    <recommendedName>
        <fullName evidence="10">Peptidase M43 pregnancy-associated plasma-A domain-containing protein</fullName>
    </recommendedName>
</protein>
<dbReference type="PANTHER" id="PTHR47466:SF1">
    <property type="entry name" value="METALLOPROTEASE MEP1 (AFU_ORTHOLOGUE AFUA_1G07730)-RELATED"/>
    <property type="match status" value="1"/>
</dbReference>
<reference evidence="11 12" key="1">
    <citation type="submission" date="2015-01" db="EMBL/GenBank/DDBJ databases">
        <title>The Genome Sequence of Exophiala mesophila CBS40295.</title>
        <authorList>
            <consortium name="The Broad Institute Genomics Platform"/>
            <person name="Cuomo C."/>
            <person name="de Hoog S."/>
            <person name="Gorbushina A."/>
            <person name="Stielow B."/>
            <person name="Teixiera M."/>
            <person name="Abouelleil A."/>
            <person name="Chapman S.B."/>
            <person name="Priest M."/>
            <person name="Young S.K."/>
            <person name="Wortman J."/>
            <person name="Nusbaum C."/>
            <person name="Birren B."/>
        </authorList>
    </citation>
    <scope>NUCLEOTIDE SEQUENCE [LARGE SCALE GENOMIC DNA]</scope>
    <source>
        <strain evidence="11 12">CBS 40295</strain>
    </source>
</reference>
<evidence type="ECO:0000259" key="10">
    <source>
        <dbReference type="Pfam" id="PF05572"/>
    </source>
</evidence>
<evidence type="ECO:0000313" key="11">
    <source>
        <dbReference type="EMBL" id="KIV92844.1"/>
    </source>
</evidence>
<dbReference type="GO" id="GO:0008237">
    <property type="term" value="F:metallopeptidase activity"/>
    <property type="evidence" value="ECO:0007669"/>
    <property type="project" value="UniProtKB-KW"/>
</dbReference>
<sequence length="284" mass="31850">MHMSLHHYGIVSIYLVTLFCLPIALAGLPRYRPIRRNCGVDPPSASLRHSHRWLRENEPRNNELWNATLVKSRYWTIDHSTHNHTHRQRSEALAVFTVETYMHIVSDTESASPSSRNYVTDETIQRQFNYIVESFANSSIGYRLAGVTRTTNDVWARNGDDVAMKQALRQGTYSTLNIYFQSQLRSNDGYPDTPDGSTLLGFCTLPTAGITSSTRPARYITDGCNILSATMPGGTYGGYNMGGTTVHEVGHWNGLLHTFEGETCSEDDFGDYVADTPQQRISTS</sequence>
<dbReference type="SUPFAM" id="SSF55486">
    <property type="entry name" value="Metalloproteases ('zincins'), catalytic domain"/>
    <property type="match status" value="1"/>
</dbReference>
<keyword evidence="4 9" id="KW-0732">Signal</keyword>
<dbReference type="STRING" id="212818.A0A0D1ZG73"/>
<evidence type="ECO:0000256" key="5">
    <source>
        <dbReference type="ARBA" id="ARBA00022801"/>
    </source>
</evidence>
<organism evidence="11 12">
    <name type="scientific">Exophiala mesophila</name>
    <name type="common">Black yeast-like fungus</name>
    <dbReference type="NCBI Taxonomy" id="212818"/>
    <lineage>
        <taxon>Eukaryota</taxon>
        <taxon>Fungi</taxon>
        <taxon>Dikarya</taxon>
        <taxon>Ascomycota</taxon>
        <taxon>Pezizomycotina</taxon>
        <taxon>Eurotiomycetes</taxon>
        <taxon>Chaetothyriomycetidae</taxon>
        <taxon>Chaetothyriales</taxon>
        <taxon>Herpotrichiellaceae</taxon>
        <taxon>Exophiala</taxon>
    </lineage>
</organism>
<dbReference type="PANTHER" id="PTHR47466">
    <property type="match status" value="1"/>
</dbReference>
<dbReference type="Gene3D" id="3.40.390.10">
    <property type="entry name" value="Collagenase (Catalytic Domain)"/>
    <property type="match status" value="1"/>
</dbReference>
<evidence type="ECO:0000256" key="1">
    <source>
        <dbReference type="ARBA" id="ARBA00008721"/>
    </source>
</evidence>
<comment type="similarity">
    <text evidence="1">Belongs to the peptidase M43B family.</text>
</comment>
<keyword evidence="3" id="KW-0479">Metal-binding</keyword>
<dbReference type="Pfam" id="PF05572">
    <property type="entry name" value="Peptidase_M43"/>
    <property type="match status" value="1"/>
</dbReference>
<keyword evidence="6" id="KW-0862">Zinc</keyword>
<feature type="chain" id="PRO_5002252781" description="Peptidase M43 pregnancy-associated plasma-A domain-containing protein" evidence="9">
    <location>
        <begin position="27"/>
        <end position="284"/>
    </location>
</feature>
<dbReference type="Proteomes" id="UP000054302">
    <property type="component" value="Unassembled WGS sequence"/>
</dbReference>
<keyword evidence="2" id="KW-0645">Protease</keyword>
<name>A0A0D1ZG73_EXOME</name>
<dbReference type="VEuPathDB" id="FungiDB:PV10_04108"/>
<evidence type="ECO:0000313" key="12">
    <source>
        <dbReference type="Proteomes" id="UP000054302"/>
    </source>
</evidence>
<evidence type="ECO:0000256" key="3">
    <source>
        <dbReference type="ARBA" id="ARBA00022723"/>
    </source>
</evidence>
<evidence type="ECO:0000256" key="8">
    <source>
        <dbReference type="ARBA" id="ARBA00023157"/>
    </source>
</evidence>
<feature type="signal peptide" evidence="9">
    <location>
        <begin position="1"/>
        <end position="26"/>
    </location>
</feature>
<dbReference type="EMBL" id="KN847522">
    <property type="protein sequence ID" value="KIV92844.1"/>
    <property type="molecule type" value="Genomic_DNA"/>
</dbReference>
<dbReference type="HOGENOM" id="CLU_048726_0_2_1"/>
<evidence type="ECO:0000256" key="2">
    <source>
        <dbReference type="ARBA" id="ARBA00022670"/>
    </source>
</evidence>